<keyword evidence="2" id="KW-1185">Reference proteome</keyword>
<accession>A0A9P8LTR6</accession>
<name>A0A9P8LTR6_9EUKA</name>
<proteinExistence type="predicted"/>
<gene>
    <name evidence="1" type="ORF">SS50377_24049</name>
</gene>
<dbReference type="AlphaFoldDB" id="A0A9P8LTR6"/>
<evidence type="ECO:0000313" key="1">
    <source>
        <dbReference type="EMBL" id="KAH0574104.1"/>
    </source>
</evidence>
<dbReference type="EMBL" id="AUWU02000004">
    <property type="protein sequence ID" value="KAH0574104.1"/>
    <property type="molecule type" value="Genomic_DNA"/>
</dbReference>
<evidence type="ECO:0000313" key="2">
    <source>
        <dbReference type="Proteomes" id="UP000018208"/>
    </source>
</evidence>
<comment type="caution">
    <text evidence="1">The sequence shown here is derived from an EMBL/GenBank/DDBJ whole genome shotgun (WGS) entry which is preliminary data.</text>
</comment>
<reference evidence="1 2" key="1">
    <citation type="journal article" date="2014" name="PLoS Genet.">
        <title>The Genome of Spironucleus salmonicida Highlights a Fish Pathogen Adapted to Fluctuating Environments.</title>
        <authorList>
            <person name="Xu F."/>
            <person name="Jerlstrom-Hultqvist J."/>
            <person name="Einarsson E."/>
            <person name="Astvaldsson A."/>
            <person name="Svard S.G."/>
            <person name="Andersson J.O."/>
        </authorList>
    </citation>
    <scope>NUCLEOTIDE SEQUENCE [LARGE SCALE GENOMIC DNA]</scope>
    <source>
        <strain evidence="1 2">ATCC 50377</strain>
    </source>
</reference>
<dbReference type="GeneID" id="94298072"/>
<dbReference type="RefSeq" id="XP_067764877.1">
    <property type="nucleotide sequence ID" value="XM_067907903.1"/>
</dbReference>
<dbReference type="KEGG" id="ssao:94298072"/>
<organism evidence="1 2">
    <name type="scientific">Spironucleus salmonicida</name>
    <dbReference type="NCBI Taxonomy" id="348837"/>
    <lineage>
        <taxon>Eukaryota</taxon>
        <taxon>Metamonada</taxon>
        <taxon>Diplomonadida</taxon>
        <taxon>Hexamitidae</taxon>
        <taxon>Hexamitinae</taxon>
        <taxon>Spironucleus</taxon>
    </lineage>
</organism>
<dbReference type="Proteomes" id="UP000018208">
    <property type="component" value="Unassembled WGS sequence"/>
</dbReference>
<sequence>MRSALAFLRPFVSGSRSRRVLARLESQDVEDPATLFGLFGLLGHASAPAVLYLACLLPHPPRHVDLPGIRRAYRAHAAAALACMATPVLLARSPPAVRAPAPLRRAFQAYARDEFLALLPLLHAQFAALRVATAALGPADFDLLVRGRASEDGEYPERCFFDCSLLQCAADRLATLCGCPGALTDDLDTAEFKGRRPRALLGARSVWALAEVLGAWPLPALGVTSTLGEADLGLELARLQAWDRGA</sequence>
<protein>
    <submittedName>
        <fullName evidence="1">Uncharacterized protein</fullName>
    </submittedName>
</protein>